<dbReference type="Proteomes" id="UP000006051">
    <property type="component" value="Chromosome"/>
</dbReference>
<evidence type="ECO:0000313" key="2">
    <source>
        <dbReference type="Proteomes" id="UP000006051"/>
    </source>
</evidence>
<dbReference type="HOGENOM" id="CLU_1164935_0_0_10"/>
<protein>
    <recommendedName>
        <fullName evidence="3">Lipoprotein</fullName>
    </recommendedName>
</protein>
<gene>
    <name evidence="1" type="ordered locus">Ornrh_0323</name>
</gene>
<proteinExistence type="predicted"/>
<organism evidence="1 2">
    <name type="scientific">Ornithobacterium rhinotracheale (strain ATCC 51463 / DSM 15997 / CCUG 23171 / CIP 104009 / LMG 9086)</name>
    <dbReference type="NCBI Taxonomy" id="867902"/>
    <lineage>
        <taxon>Bacteria</taxon>
        <taxon>Pseudomonadati</taxon>
        <taxon>Bacteroidota</taxon>
        <taxon>Flavobacteriia</taxon>
        <taxon>Flavobacteriales</taxon>
        <taxon>Weeksellaceae</taxon>
        <taxon>Ornithobacterium</taxon>
    </lineage>
</organism>
<dbReference type="RefSeq" id="WP_014790171.1">
    <property type="nucleotide sequence ID" value="NC_018016.1"/>
</dbReference>
<sequence length="210" mass="25095">MKKLLLIFNTLTLIGCQKDFFHNNFEYYQTDNYPNKKAARFIKNQDTLRFVLAADYRTDYQIAQKLKKDFGNDPIYFKSRDMRKILRRNKIGKPSEQFLFYFTPDYVHLNSLGFYYDKAFPESKLKASKDSVVVREDGKVISLYYPYKNQYAVENFVPMTQGFARIITINKASYNERQTKGFLHEVNSYINDNFRDKNYKAKNYLLLNQE</sequence>
<name>I3ZXV7_ORNRL</name>
<dbReference type="KEGG" id="orh:Ornrh_0323"/>
<keyword evidence="2" id="KW-1185">Reference proteome</keyword>
<accession>I3ZXV7</accession>
<dbReference type="PROSITE" id="PS51257">
    <property type="entry name" value="PROKAR_LIPOPROTEIN"/>
    <property type="match status" value="1"/>
</dbReference>
<dbReference type="EMBL" id="CP003283">
    <property type="protein sequence ID" value="AFL96541.1"/>
    <property type="molecule type" value="Genomic_DNA"/>
</dbReference>
<evidence type="ECO:0008006" key="3">
    <source>
        <dbReference type="Google" id="ProtNLM"/>
    </source>
</evidence>
<dbReference type="AlphaFoldDB" id="I3ZXV7"/>
<evidence type="ECO:0000313" key="1">
    <source>
        <dbReference type="EMBL" id="AFL96541.1"/>
    </source>
</evidence>
<reference evidence="1 2" key="1">
    <citation type="submission" date="2012-06" db="EMBL/GenBank/DDBJ databases">
        <title>The complete genome of Ornithobacterium rhinotracheale DSM 15997.</title>
        <authorList>
            <consortium name="US DOE Joint Genome Institute (JGI-PGF)"/>
            <person name="Lucas S."/>
            <person name="Copeland A."/>
            <person name="Lapidus A."/>
            <person name="Goodwin L."/>
            <person name="Pitluck S."/>
            <person name="Peters L."/>
            <person name="Mikhailova N."/>
            <person name="Teshima H."/>
            <person name="Kyrpides N."/>
            <person name="Mavromatis K."/>
            <person name="Pagani I."/>
            <person name="Ivanova N."/>
            <person name="Ovchinnikova G."/>
            <person name="Zeytun A."/>
            <person name="Detter J.C."/>
            <person name="Han C."/>
            <person name="Land M."/>
            <person name="Hauser L."/>
            <person name="Markowitz V."/>
            <person name="Cheng J.-F."/>
            <person name="Hugenholtz P."/>
            <person name="Woyke T."/>
            <person name="Wu D."/>
            <person name="Lang E."/>
            <person name="Kopitz M."/>
            <person name="Brambilla E."/>
            <person name="Klenk H.-P."/>
            <person name="Eisen J.A."/>
        </authorList>
    </citation>
    <scope>NUCLEOTIDE SEQUENCE [LARGE SCALE GENOMIC DNA]</scope>
    <source>
        <strain evidence="2">ATCC 51463 / DSM 15997 / CCUG 23171 / LMG 9086</strain>
    </source>
</reference>
<dbReference type="GeneID" id="71568599"/>